<dbReference type="InterPro" id="IPR052927">
    <property type="entry name" value="DCC_oxidoreductase"/>
</dbReference>
<keyword evidence="2" id="KW-1185">Reference proteome</keyword>
<evidence type="ECO:0000313" key="2">
    <source>
        <dbReference type="Proteomes" id="UP001168694"/>
    </source>
</evidence>
<dbReference type="PANTHER" id="PTHR33639:SF2">
    <property type="entry name" value="DUF393 DOMAIN-CONTAINING PROTEIN"/>
    <property type="match status" value="1"/>
</dbReference>
<dbReference type="InterPro" id="IPR007263">
    <property type="entry name" value="DCC1-like"/>
</dbReference>
<gene>
    <name evidence="1" type="ORF">QYF49_01195</name>
</gene>
<dbReference type="EMBL" id="JAUHLN010000001">
    <property type="protein sequence ID" value="MDN4071647.1"/>
    <property type="molecule type" value="Genomic_DNA"/>
</dbReference>
<organism evidence="1 2">
    <name type="scientific">Fictibacillus terranigra</name>
    <dbReference type="NCBI Taxonomy" id="3058424"/>
    <lineage>
        <taxon>Bacteria</taxon>
        <taxon>Bacillati</taxon>
        <taxon>Bacillota</taxon>
        <taxon>Bacilli</taxon>
        <taxon>Bacillales</taxon>
        <taxon>Fictibacillaceae</taxon>
        <taxon>Fictibacillus</taxon>
    </lineage>
</organism>
<proteinExistence type="predicted"/>
<dbReference type="Proteomes" id="UP001168694">
    <property type="component" value="Unassembled WGS sequence"/>
</dbReference>
<evidence type="ECO:0000313" key="1">
    <source>
        <dbReference type="EMBL" id="MDN4071647.1"/>
    </source>
</evidence>
<name>A0ABT8E181_9BACL</name>
<dbReference type="RefSeq" id="WP_290397812.1">
    <property type="nucleotide sequence ID" value="NZ_JAUHLN010000001.1"/>
</dbReference>
<accession>A0ABT8E181</accession>
<dbReference type="PANTHER" id="PTHR33639">
    <property type="entry name" value="THIOL-DISULFIDE OXIDOREDUCTASE DCC"/>
    <property type="match status" value="1"/>
</dbReference>
<protein>
    <submittedName>
        <fullName evidence="1">Thiol-disulfide oxidoreductase DCC family protein</fullName>
    </submittedName>
</protein>
<reference evidence="1" key="1">
    <citation type="submission" date="2023-06" db="EMBL/GenBank/DDBJ databases">
        <title>Draft Genome Sequences of Representative Paenibacillus Polymyxa, Bacillus cereus, Fictibacillus sp., and Brevibacillus agri Strains Isolated from Amazonian Dark Earth.</title>
        <authorList>
            <person name="Pellegrinetti T.A."/>
            <person name="Cunha I.C.M."/>
            <person name="Chaves M.G."/>
            <person name="Freitas A.S."/>
            <person name="Silva A.V.R."/>
            <person name="Tsai S.M."/>
            <person name="Mendes L.W."/>
        </authorList>
    </citation>
    <scope>NUCLEOTIDE SEQUENCE</scope>
    <source>
        <strain evidence="1">CENA-BCM004</strain>
    </source>
</reference>
<dbReference type="Pfam" id="PF04134">
    <property type="entry name" value="DCC1-like"/>
    <property type="match status" value="1"/>
</dbReference>
<sequence>MEKQRDGSILLFDGVCNFCNGIVNFLIRQDKKGRISFGSLQSDAGQKLLREFRLPQQDFESLVYIKDCRIYQKSTAALEIARDLGGLWSAAYILVVIPKPLRDGLYFWIAKNRYRWFGRKDHCMIPTPEIRERFID</sequence>
<comment type="caution">
    <text evidence="1">The sequence shown here is derived from an EMBL/GenBank/DDBJ whole genome shotgun (WGS) entry which is preliminary data.</text>
</comment>